<keyword evidence="1" id="KW-0645">Protease</keyword>
<evidence type="ECO:0000256" key="11">
    <source>
        <dbReference type="ARBA" id="ARBA00022918"/>
    </source>
</evidence>
<dbReference type="Gene3D" id="1.10.340.70">
    <property type="match status" value="1"/>
</dbReference>
<evidence type="ECO:0000256" key="4">
    <source>
        <dbReference type="ARBA" id="ARBA00022722"/>
    </source>
</evidence>
<dbReference type="Gene3D" id="3.30.70.270">
    <property type="match status" value="1"/>
</dbReference>
<dbReference type="GO" id="GO:0003887">
    <property type="term" value="F:DNA-directed DNA polymerase activity"/>
    <property type="evidence" value="ECO:0007669"/>
    <property type="project" value="UniProtKB-KW"/>
</dbReference>
<keyword evidence="5" id="KW-0479">Metal-binding</keyword>
<keyword evidence="15" id="KW-0511">Multifunctional enzyme</keyword>
<dbReference type="eggNOG" id="KOG0017">
    <property type="taxonomic scope" value="Eukaryota"/>
</dbReference>
<dbReference type="SUPFAM" id="SSF50630">
    <property type="entry name" value="Acid proteases"/>
    <property type="match status" value="1"/>
</dbReference>
<evidence type="ECO:0000256" key="12">
    <source>
        <dbReference type="ARBA" id="ARBA00022932"/>
    </source>
</evidence>
<dbReference type="GO" id="GO:0006508">
    <property type="term" value="P:proteolysis"/>
    <property type="evidence" value="ECO:0007669"/>
    <property type="project" value="UniProtKB-KW"/>
</dbReference>
<proteinExistence type="predicted"/>
<dbReference type="GO" id="GO:0006310">
    <property type="term" value="P:DNA recombination"/>
    <property type="evidence" value="ECO:0007669"/>
    <property type="project" value="UniProtKB-KW"/>
</dbReference>
<dbReference type="Pfam" id="PF17919">
    <property type="entry name" value="RT_RNaseH_2"/>
    <property type="match status" value="1"/>
</dbReference>
<name>A0A061FW58_THECC</name>
<keyword evidence="22" id="KW-1185">Reference proteome</keyword>
<gene>
    <name evidence="21" type="ORF">TCM_013113</name>
</gene>
<dbReference type="InterPro" id="IPR043128">
    <property type="entry name" value="Rev_trsase/Diguanyl_cyclase"/>
</dbReference>
<feature type="domain" description="Reverse transcriptase" evidence="17">
    <location>
        <begin position="559"/>
        <end position="681"/>
    </location>
</feature>
<dbReference type="GO" id="GO:0015074">
    <property type="term" value="P:DNA integration"/>
    <property type="evidence" value="ECO:0007669"/>
    <property type="project" value="UniProtKB-KW"/>
</dbReference>
<accession>A0A061FW58</accession>
<dbReference type="InParanoid" id="A0A061FW58"/>
<feature type="region of interest" description="Disordered" evidence="16">
    <location>
        <begin position="276"/>
        <end position="320"/>
    </location>
</feature>
<evidence type="ECO:0000256" key="2">
    <source>
        <dbReference type="ARBA" id="ARBA00022679"/>
    </source>
</evidence>
<dbReference type="Gramene" id="EOY21491">
    <property type="protein sequence ID" value="EOY21491"/>
    <property type="gene ID" value="TCM_013113"/>
</dbReference>
<evidence type="ECO:0000256" key="13">
    <source>
        <dbReference type="ARBA" id="ARBA00023125"/>
    </source>
</evidence>
<evidence type="ECO:0000256" key="16">
    <source>
        <dbReference type="SAM" id="MobiDB-lite"/>
    </source>
</evidence>
<protein>
    <submittedName>
        <fullName evidence="21">Retrotransposon protein, putative</fullName>
    </submittedName>
</protein>
<feature type="domain" description="Tf2-1-like SH3-like" evidence="20">
    <location>
        <begin position="1007"/>
        <end position="1071"/>
    </location>
</feature>
<keyword evidence="6" id="KW-0064">Aspartyl protease</keyword>
<dbReference type="GO" id="GO:0004519">
    <property type="term" value="F:endonuclease activity"/>
    <property type="evidence" value="ECO:0007669"/>
    <property type="project" value="UniProtKB-KW"/>
</dbReference>
<dbReference type="InterPro" id="IPR056924">
    <property type="entry name" value="SH3_Tf2-1"/>
</dbReference>
<evidence type="ECO:0000256" key="14">
    <source>
        <dbReference type="ARBA" id="ARBA00023172"/>
    </source>
</evidence>
<keyword evidence="12" id="KW-0239">DNA-directed DNA polymerase</keyword>
<keyword evidence="10" id="KW-0229">DNA integration</keyword>
<feature type="region of interest" description="Disordered" evidence="16">
    <location>
        <begin position="48"/>
        <end position="67"/>
    </location>
</feature>
<keyword evidence="8" id="KW-0378">Hydrolase</keyword>
<evidence type="ECO:0000259" key="20">
    <source>
        <dbReference type="Pfam" id="PF24626"/>
    </source>
</evidence>
<dbReference type="InterPro" id="IPR021109">
    <property type="entry name" value="Peptidase_aspartic_dom_sf"/>
</dbReference>
<dbReference type="SUPFAM" id="SSF56672">
    <property type="entry name" value="DNA/RNA polymerases"/>
    <property type="match status" value="1"/>
</dbReference>
<reference evidence="21 22" key="1">
    <citation type="journal article" date="2013" name="Genome Biol.">
        <title>The genome sequence of the most widely cultivated cacao type and its use to identify candidate genes regulating pod color.</title>
        <authorList>
            <person name="Motamayor J.C."/>
            <person name="Mockaitis K."/>
            <person name="Schmutz J."/>
            <person name="Haiminen N."/>
            <person name="Iii D.L."/>
            <person name="Cornejo O."/>
            <person name="Findley S.D."/>
            <person name="Zheng P."/>
            <person name="Utro F."/>
            <person name="Royaert S."/>
            <person name="Saski C."/>
            <person name="Jenkins J."/>
            <person name="Podicheti R."/>
            <person name="Zhao M."/>
            <person name="Scheffler B.E."/>
            <person name="Stack J.C."/>
            <person name="Feltus F.A."/>
            <person name="Mustiga G.M."/>
            <person name="Amores F."/>
            <person name="Phillips W."/>
            <person name="Marelli J.P."/>
            <person name="May G.D."/>
            <person name="Shapiro H."/>
            <person name="Ma J."/>
            <person name="Bustamante C.D."/>
            <person name="Schnell R.J."/>
            <person name="Main D."/>
            <person name="Gilbert D."/>
            <person name="Parida L."/>
            <person name="Kuhn D.N."/>
        </authorList>
    </citation>
    <scope>NUCLEOTIDE SEQUENCE [LARGE SCALE GENOMIC DNA]</scope>
    <source>
        <strain evidence="22">cv. Matina 1-6</strain>
    </source>
</reference>
<feature type="domain" description="Integrase zinc-binding" evidence="19">
    <location>
        <begin position="851"/>
        <end position="906"/>
    </location>
</feature>
<dbReference type="Proteomes" id="UP000026915">
    <property type="component" value="Chromosome 3"/>
</dbReference>
<dbReference type="CDD" id="cd00303">
    <property type="entry name" value="retropepsin_like"/>
    <property type="match status" value="1"/>
</dbReference>
<dbReference type="InterPro" id="IPR041588">
    <property type="entry name" value="Integrase_H2C2"/>
</dbReference>
<dbReference type="FunFam" id="3.30.70.270:FF:000020">
    <property type="entry name" value="Transposon Tf2-6 polyprotein-like Protein"/>
    <property type="match status" value="1"/>
</dbReference>
<dbReference type="GO" id="GO:0004190">
    <property type="term" value="F:aspartic-type endopeptidase activity"/>
    <property type="evidence" value="ECO:0007669"/>
    <property type="project" value="UniProtKB-KW"/>
</dbReference>
<evidence type="ECO:0000256" key="15">
    <source>
        <dbReference type="ARBA" id="ARBA00023268"/>
    </source>
</evidence>
<feature type="compositionally biased region" description="Basic and acidic residues" evidence="16">
    <location>
        <begin position="49"/>
        <end position="63"/>
    </location>
</feature>
<dbReference type="GO" id="GO:0046872">
    <property type="term" value="F:metal ion binding"/>
    <property type="evidence" value="ECO:0007669"/>
    <property type="project" value="UniProtKB-KW"/>
</dbReference>
<keyword evidence="13" id="KW-0238">DNA-binding</keyword>
<evidence type="ECO:0000259" key="18">
    <source>
        <dbReference type="Pfam" id="PF17919"/>
    </source>
</evidence>
<dbReference type="CDD" id="cd01647">
    <property type="entry name" value="RT_LTR"/>
    <property type="match status" value="1"/>
</dbReference>
<dbReference type="PANTHER" id="PTHR37984:SF5">
    <property type="entry name" value="PROTEIN NYNRIN-LIKE"/>
    <property type="match status" value="1"/>
</dbReference>
<evidence type="ECO:0000256" key="10">
    <source>
        <dbReference type="ARBA" id="ARBA00022908"/>
    </source>
</evidence>
<dbReference type="InterPro" id="IPR043502">
    <property type="entry name" value="DNA/RNA_pol_sf"/>
</dbReference>
<dbReference type="Pfam" id="PF00078">
    <property type="entry name" value="RVT_1"/>
    <property type="match status" value="1"/>
</dbReference>
<keyword evidence="11" id="KW-0695">RNA-directed DNA polymerase</keyword>
<feature type="compositionally biased region" description="Polar residues" evidence="16">
    <location>
        <begin position="306"/>
        <end position="320"/>
    </location>
</feature>
<evidence type="ECO:0000256" key="3">
    <source>
        <dbReference type="ARBA" id="ARBA00022695"/>
    </source>
</evidence>
<keyword evidence="9" id="KW-0460">Magnesium</keyword>
<feature type="compositionally biased region" description="Polar residues" evidence="16">
    <location>
        <begin position="276"/>
        <end position="295"/>
    </location>
</feature>
<evidence type="ECO:0000256" key="5">
    <source>
        <dbReference type="ARBA" id="ARBA00022723"/>
    </source>
</evidence>
<keyword evidence="7" id="KW-0255">Endonuclease</keyword>
<dbReference type="AlphaFoldDB" id="A0A061FW58"/>
<evidence type="ECO:0000259" key="19">
    <source>
        <dbReference type="Pfam" id="PF17921"/>
    </source>
</evidence>
<dbReference type="Gene3D" id="3.10.10.10">
    <property type="entry name" value="HIV Type 1 Reverse Transcriptase, subunit A, domain 1"/>
    <property type="match status" value="1"/>
</dbReference>
<keyword evidence="14" id="KW-0233">DNA recombination</keyword>
<dbReference type="InterPro" id="IPR050951">
    <property type="entry name" value="Retrovirus_Pol_polyprotein"/>
</dbReference>
<dbReference type="InterPro" id="IPR041577">
    <property type="entry name" value="RT_RNaseH_2"/>
</dbReference>
<keyword evidence="3" id="KW-0548">Nucleotidyltransferase</keyword>
<evidence type="ECO:0000256" key="1">
    <source>
        <dbReference type="ARBA" id="ARBA00022670"/>
    </source>
</evidence>
<keyword evidence="2" id="KW-0808">Transferase</keyword>
<evidence type="ECO:0000259" key="17">
    <source>
        <dbReference type="Pfam" id="PF00078"/>
    </source>
</evidence>
<dbReference type="InterPro" id="IPR000477">
    <property type="entry name" value="RT_dom"/>
</dbReference>
<keyword evidence="4" id="KW-0540">Nuclease</keyword>
<sequence>MSPRTRATSRWMEEQNASTYMVNRPLASTLRGRGRRGRATRSVRVDTFVSRREEGQSSSDVDRQPTGGITIEDLAAGLQGVNRANHQHHEVEKGQLEISLPDFLKLEPPSFSRFNASEKPQIFLDMMEKICKALGCSSVRSLELAAFRLEDVAQECVRNARAREFETLLQTSSMIVSEYDIKFTQLVRYAPYPISTEEMKIQRFVDGLVEPLFRVVASQDFNTYSAVGSQVIHPCNTCGGQHRGRCLRATGVCFLCGQPGQIWRNCLMAHQSQGSARGSTQPTSFAPSVATSSNREASESRGISAGTFSQGRPSRFGHQSSVGKGQARVFALTPQEAQTSNIMVSSTLSVSNMDAQVLFDLGATHSFISQCFASCLGKYRARREEQLTVSTPLNEVFVAEWEYESCVVRVEDKNTLVNLVVLDTLDFDVILGMDWLASCHASVDCYHKLVKFDFPGEPSFNIQGDRSNFPTNLISIMSTRKLLRQGCLGYLAVVKDTQAKVGDISQVSVVNEFKDTYIHTPIRMAPAELKELKDQLEDLLDKGFIRPSVSPWGALVLFVKKKDGSLRLCIDYRQLNKVTVKNKYSLPRIDDLFDQLQGAQCFSKIDLQSGYHQLRIQNEAIPKTTFRTRYGHYEFLVMSFGLTNALAAFMDLMNWVFKPYLDKFVVVFIDDILIYSKRHVVSKDGVQVDPKKVKVVEKWPRQTSVSEIRSFLGLACYYRRFVKDFSKIVFPLTKLTCKDTKFEWSDACENSFEKLKACLTTAPVLSLPQGTRGYTVFCDALQIGLGCVLMQHGKVIEYASRQLKRHEQNYLAHDLEMAAIVFALKFWRHYLYGTDGVMRYGTRIYVPASDGLRREILEEAHMAAYVVHPSATKMYQDLKEVYWWEGLKKDVTEFVSKCLVCQQVKAEHQRPAGLLQLWDRYLPLVEFAYNNSFQTSIQMAPFEALYGRRCRSPIGWLKVGERKLLGPELVQDATKKIRMIRQRMLIAQSRQKSYVDNRRRDLEFQVGDHVFLKVSPTKGIMRFGKKGKLSPQYIGPFEILERVGAVAYRLALPPDLSNIHPVFHVSILRKYNSDPSHVIWYETIQLNNDLTYEKQPVAILDRQVKKLHSKEIALVKVLWRNHTSEEVTWEAEEEMRTKYPHLFNM</sequence>
<dbReference type="Pfam" id="PF24626">
    <property type="entry name" value="SH3_Tf2-1"/>
    <property type="match status" value="1"/>
</dbReference>
<dbReference type="STRING" id="3641.A0A061FW58"/>
<organism evidence="21 22">
    <name type="scientific">Theobroma cacao</name>
    <name type="common">Cacao</name>
    <name type="synonym">Cocoa</name>
    <dbReference type="NCBI Taxonomy" id="3641"/>
    <lineage>
        <taxon>Eukaryota</taxon>
        <taxon>Viridiplantae</taxon>
        <taxon>Streptophyta</taxon>
        <taxon>Embryophyta</taxon>
        <taxon>Tracheophyta</taxon>
        <taxon>Spermatophyta</taxon>
        <taxon>Magnoliopsida</taxon>
        <taxon>eudicotyledons</taxon>
        <taxon>Gunneridae</taxon>
        <taxon>Pentapetalae</taxon>
        <taxon>rosids</taxon>
        <taxon>malvids</taxon>
        <taxon>Malvales</taxon>
        <taxon>Malvaceae</taxon>
        <taxon>Byttnerioideae</taxon>
        <taxon>Theobroma</taxon>
    </lineage>
</organism>
<dbReference type="Pfam" id="PF08284">
    <property type="entry name" value="RVP_2"/>
    <property type="match status" value="1"/>
</dbReference>
<dbReference type="GO" id="GO:0003964">
    <property type="term" value="F:RNA-directed DNA polymerase activity"/>
    <property type="evidence" value="ECO:0007669"/>
    <property type="project" value="UniProtKB-KW"/>
</dbReference>
<dbReference type="PANTHER" id="PTHR37984">
    <property type="entry name" value="PROTEIN CBG26694"/>
    <property type="match status" value="1"/>
</dbReference>
<evidence type="ECO:0000313" key="22">
    <source>
        <dbReference type="Proteomes" id="UP000026915"/>
    </source>
</evidence>
<evidence type="ECO:0000313" key="21">
    <source>
        <dbReference type="EMBL" id="EOY21491.1"/>
    </source>
</evidence>
<dbReference type="EMBL" id="CM001881">
    <property type="protein sequence ID" value="EOY21491.1"/>
    <property type="molecule type" value="Genomic_DNA"/>
</dbReference>
<dbReference type="GO" id="GO:0003677">
    <property type="term" value="F:DNA binding"/>
    <property type="evidence" value="ECO:0007669"/>
    <property type="project" value="UniProtKB-KW"/>
</dbReference>
<dbReference type="Pfam" id="PF17921">
    <property type="entry name" value="Integrase_H2C2"/>
    <property type="match status" value="1"/>
</dbReference>
<evidence type="ECO:0000256" key="7">
    <source>
        <dbReference type="ARBA" id="ARBA00022759"/>
    </source>
</evidence>
<evidence type="ECO:0000256" key="6">
    <source>
        <dbReference type="ARBA" id="ARBA00022750"/>
    </source>
</evidence>
<evidence type="ECO:0000256" key="9">
    <source>
        <dbReference type="ARBA" id="ARBA00022842"/>
    </source>
</evidence>
<dbReference type="Gene3D" id="2.40.70.10">
    <property type="entry name" value="Acid Proteases"/>
    <property type="match status" value="1"/>
</dbReference>
<dbReference type="HOGENOM" id="CLU_000384_2_2_1"/>
<feature type="domain" description="Reverse transcriptase/retrotransposon-derived protein RNase H-like" evidence="18">
    <location>
        <begin position="744"/>
        <end position="834"/>
    </location>
</feature>
<evidence type="ECO:0000256" key="8">
    <source>
        <dbReference type="ARBA" id="ARBA00022801"/>
    </source>
</evidence>